<dbReference type="EC" id="2.7.13.3" evidence="2"/>
<organism evidence="9 10">
    <name type="scientific">Hyphomonas atlantica</name>
    <dbReference type="NCBI Taxonomy" id="1280948"/>
    <lineage>
        <taxon>Bacteria</taxon>
        <taxon>Pseudomonadati</taxon>
        <taxon>Pseudomonadota</taxon>
        <taxon>Alphaproteobacteria</taxon>
        <taxon>Hyphomonadales</taxon>
        <taxon>Hyphomonadaceae</taxon>
        <taxon>Hyphomonas</taxon>
    </lineage>
</organism>
<reference evidence="9 10" key="1">
    <citation type="journal article" date="2014" name="Antonie Van Leeuwenhoek">
        <title>Hyphomonas beringensis sp. nov. and Hyphomonas chukchiensis sp. nov., isolated from surface seawater of the Bering Sea and Chukchi Sea.</title>
        <authorList>
            <person name="Li C."/>
            <person name="Lai Q."/>
            <person name="Li G."/>
            <person name="Dong C."/>
            <person name="Wang J."/>
            <person name="Liao Y."/>
            <person name="Shao Z."/>
        </authorList>
    </citation>
    <scope>NUCLEOTIDE SEQUENCE [LARGE SCALE GENOMIC DNA]</scope>
    <source>
        <strain evidence="9 10">22II1-22F38</strain>
    </source>
</reference>
<dbReference type="eggNOG" id="COG2205">
    <property type="taxonomic scope" value="Bacteria"/>
</dbReference>
<dbReference type="Gene3D" id="1.10.287.130">
    <property type="match status" value="1"/>
</dbReference>
<dbReference type="PRINTS" id="PR00344">
    <property type="entry name" value="BCTRLSENSOR"/>
</dbReference>
<dbReference type="PATRIC" id="fig|1280948.3.peg.3518"/>
<feature type="transmembrane region" description="Helical" evidence="7">
    <location>
        <begin position="68"/>
        <end position="98"/>
    </location>
</feature>
<feature type="transmembrane region" description="Helical" evidence="7">
    <location>
        <begin position="36"/>
        <end position="56"/>
    </location>
</feature>
<evidence type="ECO:0000256" key="5">
    <source>
        <dbReference type="ARBA" id="ARBA00022777"/>
    </source>
</evidence>
<feature type="transmembrane region" description="Helical" evidence="7">
    <location>
        <begin position="110"/>
        <end position="133"/>
    </location>
</feature>
<evidence type="ECO:0000256" key="4">
    <source>
        <dbReference type="ARBA" id="ARBA00022679"/>
    </source>
</evidence>
<dbReference type="GO" id="GO:0000155">
    <property type="term" value="F:phosphorelay sensor kinase activity"/>
    <property type="evidence" value="ECO:0007669"/>
    <property type="project" value="InterPro"/>
</dbReference>
<dbReference type="SMART" id="SM00387">
    <property type="entry name" value="HATPase_c"/>
    <property type="match status" value="1"/>
</dbReference>
<sequence>MPDLARKRLQFIHLVWLVLTGGVGLAALIGGTADSALLAGLVMAALPGIVGATLLHERVQADDLVGPFLVIGWTLLAMLGISATGVTLSPLTILFAIAPLTAMNLEKPGMAAEAAIFSAFAFLAAAVMVRIGLLPPANPTSLYQVPAMLLAFAALVMVGLLAWSFMHARQEEAALPVIAPEAVIPVRQDLSLPEESGLLLLDVSEFGRIRTLSGDMLGLDGVKAGGLLASLLQDESELSLLKPANGRTHGEITLKNGRDVAFVAEAHDEGSILVLRDLTEVRASTLETRSRLEEAEARLRGRTAFFASLGHDLKTPLNAILGYADMMRAGIRGPMPEPYKDYPEIIHESGQDLLLLVEDILDLAKAEADRQRLEPEPVDLTASAQSVLRQLENQAERAGVKLKLKATREVWAEADARAVRQIWQNLVSNAIKYSVSGGTVTLDARDEGNATVLSVTDKGAGMSPEDVRSVLEPFSQGSNSKGRKGTGLGLAVVNSFAQLHGGQVVIDSAPNKGTKVEVSLPRANPADIQPLEDAAE</sequence>
<dbReference type="PROSITE" id="PS50109">
    <property type="entry name" value="HIS_KIN"/>
    <property type="match status" value="1"/>
</dbReference>
<evidence type="ECO:0000256" key="3">
    <source>
        <dbReference type="ARBA" id="ARBA00022553"/>
    </source>
</evidence>
<evidence type="ECO:0000256" key="2">
    <source>
        <dbReference type="ARBA" id="ARBA00012438"/>
    </source>
</evidence>
<keyword evidence="7" id="KW-0472">Membrane</keyword>
<dbReference type="Pfam" id="PF00512">
    <property type="entry name" value="HisKA"/>
    <property type="match status" value="1"/>
</dbReference>
<keyword evidence="7" id="KW-1133">Transmembrane helix</keyword>
<evidence type="ECO:0000256" key="7">
    <source>
        <dbReference type="SAM" id="Phobius"/>
    </source>
</evidence>
<keyword evidence="10" id="KW-1185">Reference proteome</keyword>
<dbReference type="CDD" id="cd00075">
    <property type="entry name" value="HATPase"/>
    <property type="match status" value="1"/>
</dbReference>
<evidence type="ECO:0000313" key="9">
    <source>
        <dbReference type="EMBL" id="KCZ57891.1"/>
    </source>
</evidence>
<keyword evidence="6" id="KW-0902">Two-component regulatory system</keyword>
<dbReference type="InterPro" id="IPR050736">
    <property type="entry name" value="Sensor_HK_Regulatory"/>
</dbReference>
<dbReference type="InterPro" id="IPR003661">
    <property type="entry name" value="HisK_dim/P_dom"/>
</dbReference>
<keyword evidence="7" id="KW-0812">Transmembrane</keyword>
<dbReference type="FunFam" id="3.30.565.10:FF:000006">
    <property type="entry name" value="Sensor histidine kinase WalK"/>
    <property type="match status" value="1"/>
</dbReference>
<feature type="domain" description="Histidine kinase" evidence="8">
    <location>
        <begin position="308"/>
        <end position="524"/>
    </location>
</feature>
<keyword evidence="4" id="KW-0808">Transferase</keyword>
<dbReference type="InterPro" id="IPR003594">
    <property type="entry name" value="HATPase_dom"/>
</dbReference>
<dbReference type="STRING" id="1280948.HY36_11990"/>
<keyword evidence="5" id="KW-0418">Kinase</keyword>
<gene>
    <name evidence="9" type="ORF">HY36_11990</name>
</gene>
<evidence type="ECO:0000259" key="8">
    <source>
        <dbReference type="PROSITE" id="PS50109"/>
    </source>
</evidence>
<name>A0A059DWZ0_9PROT</name>
<evidence type="ECO:0000256" key="6">
    <source>
        <dbReference type="ARBA" id="ARBA00023012"/>
    </source>
</evidence>
<feature type="transmembrane region" description="Helical" evidence="7">
    <location>
        <begin position="12"/>
        <end position="30"/>
    </location>
</feature>
<dbReference type="AlphaFoldDB" id="A0A059DWZ0"/>
<protein>
    <recommendedName>
        <fullName evidence="2">histidine kinase</fullName>
        <ecNumber evidence="2">2.7.13.3</ecNumber>
    </recommendedName>
</protein>
<dbReference type="SUPFAM" id="SSF47384">
    <property type="entry name" value="Homodimeric domain of signal transducing histidine kinase"/>
    <property type="match status" value="1"/>
</dbReference>
<dbReference type="PANTHER" id="PTHR43711">
    <property type="entry name" value="TWO-COMPONENT HISTIDINE KINASE"/>
    <property type="match status" value="1"/>
</dbReference>
<dbReference type="SUPFAM" id="SSF55874">
    <property type="entry name" value="ATPase domain of HSP90 chaperone/DNA topoisomerase II/histidine kinase"/>
    <property type="match status" value="1"/>
</dbReference>
<accession>A0A059DWZ0</accession>
<dbReference type="Gene3D" id="3.30.565.10">
    <property type="entry name" value="Histidine kinase-like ATPase, C-terminal domain"/>
    <property type="match status" value="1"/>
</dbReference>
<dbReference type="InterPro" id="IPR005467">
    <property type="entry name" value="His_kinase_dom"/>
</dbReference>
<dbReference type="CDD" id="cd00082">
    <property type="entry name" value="HisKA"/>
    <property type="match status" value="1"/>
</dbReference>
<dbReference type="InterPro" id="IPR004358">
    <property type="entry name" value="Sig_transdc_His_kin-like_C"/>
</dbReference>
<dbReference type="Pfam" id="PF02518">
    <property type="entry name" value="HATPase_c"/>
    <property type="match status" value="1"/>
</dbReference>
<dbReference type="EMBL" id="AWFH01000063">
    <property type="protein sequence ID" value="KCZ57891.1"/>
    <property type="molecule type" value="Genomic_DNA"/>
</dbReference>
<evidence type="ECO:0000313" key="10">
    <source>
        <dbReference type="Proteomes" id="UP000024547"/>
    </source>
</evidence>
<comment type="catalytic activity">
    <reaction evidence="1">
        <text>ATP + protein L-histidine = ADP + protein N-phospho-L-histidine.</text>
        <dbReference type="EC" id="2.7.13.3"/>
    </reaction>
</comment>
<proteinExistence type="predicted"/>
<dbReference type="Proteomes" id="UP000024547">
    <property type="component" value="Unassembled WGS sequence"/>
</dbReference>
<comment type="caution">
    <text evidence="9">The sequence shown here is derived from an EMBL/GenBank/DDBJ whole genome shotgun (WGS) entry which is preliminary data.</text>
</comment>
<dbReference type="InterPro" id="IPR036890">
    <property type="entry name" value="HATPase_C_sf"/>
</dbReference>
<feature type="transmembrane region" description="Helical" evidence="7">
    <location>
        <begin position="145"/>
        <end position="166"/>
    </location>
</feature>
<dbReference type="InterPro" id="IPR036097">
    <property type="entry name" value="HisK_dim/P_sf"/>
</dbReference>
<keyword evidence="3" id="KW-0597">Phosphoprotein</keyword>
<evidence type="ECO:0000256" key="1">
    <source>
        <dbReference type="ARBA" id="ARBA00000085"/>
    </source>
</evidence>
<dbReference type="SMART" id="SM00388">
    <property type="entry name" value="HisKA"/>
    <property type="match status" value="1"/>
</dbReference>
<dbReference type="PANTHER" id="PTHR43711:SF26">
    <property type="entry name" value="SENSOR HISTIDINE KINASE RCSC"/>
    <property type="match status" value="1"/>
</dbReference>